<feature type="transmembrane region" description="Helical" evidence="1">
    <location>
        <begin position="470"/>
        <end position="489"/>
    </location>
</feature>
<dbReference type="InterPro" id="IPR012429">
    <property type="entry name" value="HGSNAT_cat"/>
</dbReference>
<dbReference type="PANTHER" id="PTHR31061">
    <property type="entry name" value="LD22376P"/>
    <property type="match status" value="1"/>
</dbReference>
<feature type="transmembrane region" description="Helical" evidence="1">
    <location>
        <begin position="173"/>
        <end position="195"/>
    </location>
</feature>
<dbReference type="Proteomes" id="UP000887540">
    <property type="component" value="Unplaced"/>
</dbReference>
<keyword evidence="3" id="KW-1185">Reference proteome</keyword>
<accession>A0A914E568</accession>
<organism evidence="3 4">
    <name type="scientific">Acrobeloides nanus</name>
    <dbReference type="NCBI Taxonomy" id="290746"/>
    <lineage>
        <taxon>Eukaryota</taxon>
        <taxon>Metazoa</taxon>
        <taxon>Ecdysozoa</taxon>
        <taxon>Nematoda</taxon>
        <taxon>Chromadorea</taxon>
        <taxon>Rhabditida</taxon>
        <taxon>Tylenchina</taxon>
        <taxon>Cephalobomorpha</taxon>
        <taxon>Cephaloboidea</taxon>
        <taxon>Cephalobidae</taxon>
        <taxon>Acrobeloides</taxon>
    </lineage>
</organism>
<name>A0A914E568_9BILA</name>
<dbReference type="WBParaSite" id="ACRNAN_scaffold576.g22908.t2">
    <property type="protein sequence ID" value="ACRNAN_scaffold576.g22908.t2"/>
    <property type="gene ID" value="ACRNAN_scaffold576.g22908"/>
</dbReference>
<keyword evidence="1" id="KW-1133">Transmembrane helix</keyword>
<keyword evidence="1" id="KW-0812">Transmembrane</keyword>
<feature type="transmembrane region" description="Helical" evidence="1">
    <location>
        <begin position="495"/>
        <end position="516"/>
    </location>
</feature>
<evidence type="ECO:0000259" key="2">
    <source>
        <dbReference type="Pfam" id="PF07786"/>
    </source>
</evidence>
<feature type="transmembrane region" description="Helical" evidence="1">
    <location>
        <begin position="429"/>
        <end position="450"/>
    </location>
</feature>
<evidence type="ECO:0000313" key="3">
    <source>
        <dbReference type="Proteomes" id="UP000887540"/>
    </source>
</evidence>
<proteinExistence type="predicted"/>
<feature type="transmembrane region" description="Helical" evidence="1">
    <location>
        <begin position="275"/>
        <end position="297"/>
    </location>
</feature>
<keyword evidence="1" id="KW-0472">Membrane</keyword>
<dbReference type="PANTHER" id="PTHR31061:SF24">
    <property type="entry name" value="LD22376P"/>
    <property type="match status" value="1"/>
</dbReference>
<protein>
    <submittedName>
        <fullName evidence="4">Heparan-alpha-glucosaminide N-acetyltransferase</fullName>
    </submittedName>
</protein>
<feature type="transmembrane region" description="Helical" evidence="1">
    <location>
        <begin position="366"/>
        <end position="388"/>
    </location>
</feature>
<dbReference type="Pfam" id="PF07786">
    <property type="entry name" value="HGSNAT_cat"/>
    <property type="match status" value="1"/>
</dbReference>
<dbReference type="AlphaFoldDB" id="A0A914E568"/>
<feature type="transmembrane region" description="Helical" evidence="1">
    <location>
        <begin position="108"/>
        <end position="132"/>
    </location>
</feature>
<feature type="transmembrane region" description="Helical" evidence="1">
    <location>
        <begin position="400"/>
        <end position="417"/>
    </location>
</feature>
<evidence type="ECO:0000256" key="1">
    <source>
        <dbReference type="SAM" id="Phobius"/>
    </source>
</evidence>
<sequence length="524" mass="59982">MTELMDTALVFVYNKLNASVILYRQYTDCEKCPLLPSIDVGPNSTRSVRLSTKWDNEFSIRNNETQNFEYFNFVKSLWDQGKYQIIVEQTSNGITYSFETLESGRNNIWPIIGAIAFYILAAILWIVGLNAYRRYKSDRTVSNASDAPLTSEEKPGTTSANLKKKKRLKSLDCFRGIDMLMMIFVNFGAGGYYYLDHAPWNGLHFADVIFPWFIFMMGTSMAMSLRSQVVTHKKKILDVFWKITFRSMKLIGIGLLLATRGREPISLFRDILPYWIEWIFMLAFGLIYAMLTFVWHYDKSGYCPPGYLGPGGLHMNMTRWNCTGGAAHYIDVKVFTNNHIYQHTTSSELYNPDGIYHVVISHDPEGLLGCCTSIILTFLGLQVGKILVAYQQPVQRMARWMVWGLVLGGIAATLHFTKWEPINKNLWSFSFIGCTGGMGFIAITLLYYVIDVKNWWKNGQPFHFAGMNSILLYVGSAMTLSLIPWTFYINSSSHLPHLALNLWTATLWLTIAIVLARKKIFWTL</sequence>
<feature type="domain" description="Heparan-alpha-glucosaminide N-acetyltransferase catalytic" evidence="2">
    <location>
        <begin position="167"/>
        <end position="257"/>
    </location>
</feature>
<evidence type="ECO:0000313" key="4">
    <source>
        <dbReference type="WBParaSite" id="ACRNAN_scaffold576.g22908.t2"/>
    </source>
</evidence>
<reference evidence="4" key="1">
    <citation type="submission" date="2022-11" db="UniProtKB">
        <authorList>
            <consortium name="WormBaseParasite"/>
        </authorList>
    </citation>
    <scope>IDENTIFICATION</scope>
</reference>
<feature type="transmembrane region" description="Helical" evidence="1">
    <location>
        <begin position="201"/>
        <end position="225"/>
    </location>
</feature>